<feature type="region of interest" description="Disordered" evidence="1">
    <location>
        <begin position="126"/>
        <end position="164"/>
    </location>
</feature>
<feature type="region of interest" description="Disordered" evidence="1">
    <location>
        <begin position="28"/>
        <end position="57"/>
    </location>
</feature>
<sequence>MRYSQALLELRDQNQRQLQRLRSGRRELGAAGLERQSDAASGKSQRLTDQTSDGGRIPEEFVIRVSPGRRAVARATLCSPGRDRATHERLRPSNGGPAWLALGRENIQPGGHRGAVQTNPALRQLSTVNSPRLGSLTRAKTPSRPKLATGFHQQPLSGSRGRDVFKSSTPFRQFPVSRQAGQPEAPNAQQMAARPRHWATSAPAQSPFGSPRDCSRLSHSFGQGGWLRPGTGPGPRTASYRNRLLTEGNEHATELFREDEKPKPILAAASDHAARAGVGQVTFLLPDEEQVPRAGDRSLQPLLGYDWIAGLMDIDCSLSERAEQYFTDLQDFRRVNKEECIREEYLEAGQRDPGTSEWKLADEELDPSRTPHQCSHCFRVNSRLFVTPLDPEAACPVCKTPKAKRPHTRQEPAYIR</sequence>
<organism evidence="2 3">
    <name type="scientific">Callorhinchus milii</name>
    <name type="common">Ghost shark</name>
    <dbReference type="NCBI Taxonomy" id="7868"/>
    <lineage>
        <taxon>Eukaryota</taxon>
        <taxon>Metazoa</taxon>
        <taxon>Chordata</taxon>
        <taxon>Craniata</taxon>
        <taxon>Vertebrata</taxon>
        <taxon>Chondrichthyes</taxon>
        <taxon>Holocephali</taxon>
        <taxon>Chimaeriformes</taxon>
        <taxon>Callorhinchidae</taxon>
        <taxon>Callorhinchus</taxon>
    </lineage>
</organism>
<feature type="region of interest" description="Disordered" evidence="1">
    <location>
        <begin position="176"/>
        <end position="215"/>
    </location>
</feature>
<name>A0A4W3HG65_CALMI</name>
<dbReference type="Proteomes" id="UP000314986">
    <property type="component" value="Unassembled WGS sequence"/>
</dbReference>
<feature type="compositionally biased region" description="Polar residues" evidence="1">
    <location>
        <begin position="38"/>
        <end position="53"/>
    </location>
</feature>
<reference evidence="3" key="3">
    <citation type="journal article" date="2014" name="Nature">
        <title>Elephant shark genome provides unique insights into gnathostome evolution.</title>
        <authorList>
            <consortium name="International Elephant Shark Genome Sequencing Consortium"/>
            <person name="Venkatesh B."/>
            <person name="Lee A.P."/>
            <person name="Ravi V."/>
            <person name="Maurya A.K."/>
            <person name="Lian M.M."/>
            <person name="Swann J.B."/>
            <person name="Ohta Y."/>
            <person name="Flajnik M.F."/>
            <person name="Sutoh Y."/>
            <person name="Kasahara M."/>
            <person name="Hoon S."/>
            <person name="Gangu V."/>
            <person name="Roy S.W."/>
            <person name="Irimia M."/>
            <person name="Korzh V."/>
            <person name="Kondrychyn I."/>
            <person name="Lim Z.W."/>
            <person name="Tay B.H."/>
            <person name="Tohari S."/>
            <person name="Kong K.W."/>
            <person name="Ho S."/>
            <person name="Lorente-Galdos B."/>
            <person name="Quilez J."/>
            <person name="Marques-Bonet T."/>
            <person name="Raney B.J."/>
            <person name="Ingham P.W."/>
            <person name="Tay A."/>
            <person name="Hillier L.W."/>
            <person name="Minx P."/>
            <person name="Boehm T."/>
            <person name="Wilson R.K."/>
            <person name="Brenner S."/>
            <person name="Warren W.C."/>
        </authorList>
    </citation>
    <scope>NUCLEOTIDE SEQUENCE [LARGE SCALE GENOMIC DNA]</scope>
</reference>
<reference evidence="2" key="4">
    <citation type="submission" date="2025-08" db="UniProtKB">
        <authorList>
            <consortium name="Ensembl"/>
        </authorList>
    </citation>
    <scope>IDENTIFICATION</scope>
</reference>
<dbReference type="Ensembl" id="ENSCMIT00000014635.1">
    <property type="protein sequence ID" value="ENSCMIP00000014330.1"/>
    <property type="gene ID" value="ENSCMIG00000007110.1"/>
</dbReference>
<proteinExistence type="predicted"/>
<dbReference type="InParanoid" id="A0A4W3HG65"/>
<dbReference type="STRING" id="7868.ENSCMIP00000014330"/>
<accession>A0A4W3HG65</accession>
<reference evidence="2" key="5">
    <citation type="submission" date="2025-09" db="UniProtKB">
        <authorList>
            <consortium name="Ensembl"/>
        </authorList>
    </citation>
    <scope>IDENTIFICATION</scope>
</reference>
<evidence type="ECO:0008006" key="4">
    <source>
        <dbReference type="Google" id="ProtNLM"/>
    </source>
</evidence>
<protein>
    <recommendedName>
        <fullName evidence="4">Migration and invasion-inhibitory protein</fullName>
    </recommendedName>
</protein>
<dbReference type="GO" id="GO:0030336">
    <property type="term" value="P:negative regulation of cell migration"/>
    <property type="evidence" value="ECO:0007669"/>
    <property type="project" value="InterPro"/>
</dbReference>
<keyword evidence="3" id="KW-1185">Reference proteome</keyword>
<dbReference type="PANTHER" id="PTHR34831:SF1">
    <property type="entry name" value="MIGRATION AND INVASION-INHIBITORY PROTEIN"/>
    <property type="match status" value="1"/>
</dbReference>
<dbReference type="AlphaFoldDB" id="A0A4W3HG65"/>
<reference evidence="3" key="1">
    <citation type="journal article" date="2006" name="Science">
        <title>Ancient noncoding elements conserved in the human genome.</title>
        <authorList>
            <person name="Venkatesh B."/>
            <person name="Kirkness E.F."/>
            <person name="Loh Y.H."/>
            <person name="Halpern A.L."/>
            <person name="Lee A.P."/>
            <person name="Johnson J."/>
            <person name="Dandona N."/>
            <person name="Viswanathan L.D."/>
            <person name="Tay A."/>
            <person name="Venter J.C."/>
            <person name="Strausberg R.L."/>
            <person name="Brenner S."/>
        </authorList>
    </citation>
    <scope>NUCLEOTIDE SEQUENCE [LARGE SCALE GENOMIC DNA]</scope>
</reference>
<dbReference type="GO" id="GO:0010972">
    <property type="term" value="P:negative regulation of G2/M transition of mitotic cell cycle"/>
    <property type="evidence" value="ECO:0007669"/>
    <property type="project" value="InterPro"/>
</dbReference>
<dbReference type="InterPro" id="IPR031466">
    <property type="entry name" value="MIIP"/>
</dbReference>
<evidence type="ECO:0000256" key="1">
    <source>
        <dbReference type="SAM" id="MobiDB-lite"/>
    </source>
</evidence>
<dbReference type="Pfam" id="PF15734">
    <property type="entry name" value="MIIP"/>
    <property type="match status" value="1"/>
</dbReference>
<evidence type="ECO:0000313" key="3">
    <source>
        <dbReference type="Proteomes" id="UP000314986"/>
    </source>
</evidence>
<dbReference type="PANTHER" id="PTHR34831">
    <property type="entry name" value="MIGRATION AND INVASION-INHIBITORY PROTEIN"/>
    <property type="match status" value="1"/>
</dbReference>
<reference evidence="3" key="2">
    <citation type="journal article" date="2007" name="PLoS Biol.">
        <title>Survey sequencing and comparative analysis of the elephant shark (Callorhinchus milii) genome.</title>
        <authorList>
            <person name="Venkatesh B."/>
            <person name="Kirkness E.F."/>
            <person name="Loh Y.H."/>
            <person name="Halpern A.L."/>
            <person name="Lee A.P."/>
            <person name="Johnson J."/>
            <person name="Dandona N."/>
            <person name="Viswanathan L.D."/>
            <person name="Tay A."/>
            <person name="Venter J.C."/>
            <person name="Strausberg R.L."/>
            <person name="Brenner S."/>
        </authorList>
    </citation>
    <scope>NUCLEOTIDE SEQUENCE [LARGE SCALE GENOMIC DNA]</scope>
</reference>
<evidence type="ECO:0000313" key="2">
    <source>
        <dbReference type="Ensembl" id="ENSCMIP00000014330.1"/>
    </source>
</evidence>
<dbReference type="GeneTree" id="ENSGT00940000180604"/>